<dbReference type="EMBL" id="CP001329">
    <property type="protein sequence ID" value="ACO65895.1"/>
    <property type="molecule type" value="Genomic_DNA"/>
</dbReference>
<gene>
    <name evidence="10" type="ORF">MICPUN_84843</name>
</gene>
<proteinExistence type="inferred from homology"/>
<evidence type="ECO:0000256" key="6">
    <source>
        <dbReference type="ARBA" id="ARBA00022801"/>
    </source>
</evidence>
<dbReference type="RefSeq" id="XP_002504637.1">
    <property type="nucleotide sequence ID" value="XM_002504591.1"/>
</dbReference>
<evidence type="ECO:0000256" key="1">
    <source>
        <dbReference type="ARBA" id="ARBA00000707"/>
    </source>
</evidence>
<dbReference type="PANTHER" id="PTHR24006">
    <property type="entry name" value="UBIQUITIN CARBOXYL-TERMINAL HYDROLASE"/>
    <property type="match status" value="1"/>
</dbReference>
<dbReference type="InterPro" id="IPR018200">
    <property type="entry name" value="USP_CS"/>
</dbReference>
<keyword evidence="7" id="KW-0788">Thiol protease</keyword>
<dbReference type="InterPro" id="IPR028889">
    <property type="entry name" value="USP"/>
</dbReference>
<evidence type="ECO:0000256" key="8">
    <source>
        <dbReference type="SAM" id="MobiDB-lite"/>
    </source>
</evidence>
<dbReference type="PROSITE" id="PS50235">
    <property type="entry name" value="USP_3"/>
    <property type="match status" value="1"/>
</dbReference>
<dbReference type="KEGG" id="mis:MICPUN_84843"/>
<organism evidence="10 11">
    <name type="scientific">Micromonas commoda (strain RCC299 / NOUM17 / CCMP2709)</name>
    <name type="common">Picoplanktonic green alga</name>
    <dbReference type="NCBI Taxonomy" id="296587"/>
    <lineage>
        <taxon>Eukaryota</taxon>
        <taxon>Viridiplantae</taxon>
        <taxon>Chlorophyta</taxon>
        <taxon>Mamiellophyceae</taxon>
        <taxon>Mamiellales</taxon>
        <taxon>Mamiellaceae</taxon>
        <taxon>Micromonas</taxon>
    </lineage>
</organism>
<sequence>MRAWTRDTALAALEPVDLRWTVGDDVPPVGRGLRNLGNSCFLNSILQALTHTAPLAKLCLARRHTANCALTNAREPCAFCIIERHAIAPEEVFGNLRLLARHFVRGRQEDAHELLRLSLEAMDDSCLANCGRPSARRGGHRGQSSVVFDPETGARLAPPTAVERIFQGKFRNLVRCARCGHESKTYDPFLDVSLELPGREDRSSHGGGYGPGYLRGSGSARGSVESALKNFTEEERLEGENAYRCERCKDLCPATKRLTIHEAPAILVVHLKRFDHYGGKINSPVDFTERLTLGGHMSEDAEEAGPAYRLYAMVTHSGNDAIASFYGAATNASDDEWYLCDDSSVRRVNRADVFDEQAYVLFYERDEE</sequence>
<dbReference type="OrthoDB" id="420187at2759"/>
<dbReference type="InterPro" id="IPR038765">
    <property type="entry name" value="Papain-like_cys_pep_sf"/>
</dbReference>
<name>C1ECG0_MICCC</name>
<evidence type="ECO:0000313" key="11">
    <source>
        <dbReference type="Proteomes" id="UP000002009"/>
    </source>
</evidence>
<evidence type="ECO:0000313" key="10">
    <source>
        <dbReference type="EMBL" id="ACO65895.1"/>
    </source>
</evidence>
<evidence type="ECO:0000256" key="3">
    <source>
        <dbReference type="ARBA" id="ARBA00012759"/>
    </source>
</evidence>
<dbReference type="SUPFAM" id="SSF54001">
    <property type="entry name" value="Cysteine proteinases"/>
    <property type="match status" value="1"/>
</dbReference>
<dbReference type="STRING" id="296587.C1ECG0"/>
<dbReference type="Gene3D" id="3.90.70.10">
    <property type="entry name" value="Cysteine proteinases"/>
    <property type="match status" value="1"/>
</dbReference>
<dbReference type="InterPro" id="IPR050164">
    <property type="entry name" value="Peptidase_C19"/>
</dbReference>
<comment type="catalytic activity">
    <reaction evidence="1">
        <text>Thiol-dependent hydrolysis of ester, thioester, amide, peptide and isopeptide bonds formed by the C-terminal Gly of ubiquitin (a 76-residue protein attached to proteins as an intracellular targeting signal).</text>
        <dbReference type="EC" id="3.4.19.12"/>
    </reaction>
</comment>
<evidence type="ECO:0000256" key="4">
    <source>
        <dbReference type="ARBA" id="ARBA00022670"/>
    </source>
</evidence>
<keyword evidence="11" id="KW-1185">Reference proteome</keyword>
<dbReference type="eggNOG" id="KOG1865">
    <property type="taxonomic scope" value="Eukaryota"/>
</dbReference>
<keyword evidence="5" id="KW-0833">Ubl conjugation pathway</keyword>
<comment type="similarity">
    <text evidence="2">Belongs to the peptidase C19 family.</text>
</comment>
<dbReference type="FunCoup" id="C1ECG0">
    <property type="interactions" value="1964"/>
</dbReference>
<dbReference type="OMA" id="MCKASQV"/>
<dbReference type="GO" id="GO:0005829">
    <property type="term" value="C:cytosol"/>
    <property type="evidence" value="ECO:0007669"/>
    <property type="project" value="TreeGrafter"/>
</dbReference>
<evidence type="ECO:0000256" key="7">
    <source>
        <dbReference type="ARBA" id="ARBA00022807"/>
    </source>
</evidence>
<evidence type="ECO:0000256" key="2">
    <source>
        <dbReference type="ARBA" id="ARBA00009085"/>
    </source>
</evidence>
<dbReference type="EC" id="3.4.19.12" evidence="3"/>
<dbReference type="GeneID" id="8246502"/>
<evidence type="ECO:0000256" key="5">
    <source>
        <dbReference type="ARBA" id="ARBA00022786"/>
    </source>
</evidence>
<keyword evidence="4" id="KW-0645">Protease</keyword>
<evidence type="ECO:0000259" key="9">
    <source>
        <dbReference type="PROSITE" id="PS50235"/>
    </source>
</evidence>
<dbReference type="Pfam" id="PF00443">
    <property type="entry name" value="UCH"/>
    <property type="match status" value="1"/>
</dbReference>
<dbReference type="InterPro" id="IPR001394">
    <property type="entry name" value="Peptidase_C19_UCH"/>
</dbReference>
<keyword evidence="6" id="KW-0378">Hydrolase</keyword>
<accession>C1ECG0</accession>
<feature type="domain" description="USP" evidence="9">
    <location>
        <begin position="31"/>
        <end position="366"/>
    </location>
</feature>
<feature type="compositionally biased region" description="Gly residues" evidence="8">
    <location>
        <begin position="205"/>
        <end position="215"/>
    </location>
</feature>
<dbReference type="GO" id="GO:0004843">
    <property type="term" value="F:cysteine-type deubiquitinase activity"/>
    <property type="evidence" value="ECO:0007669"/>
    <property type="project" value="UniProtKB-EC"/>
</dbReference>
<dbReference type="GO" id="GO:0006508">
    <property type="term" value="P:proteolysis"/>
    <property type="evidence" value="ECO:0007669"/>
    <property type="project" value="UniProtKB-KW"/>
</dbReference>
<dbReference type="PANTHER" id="PTHR24006:SF758">
    <property type="entry name" value="UBIQUITIN CARBOXYL-TERMINAL HYDROLASE 36"/>
    <property type="match status" value="1"/>
</dbReference>
<dbReference type="AlphaFoldDB" id="C1ECG0"/>
<feature type="region of interest" description="Disordered" evidence="8">
    <location>
        <begin position="199"/>
        <end position="220"/>
    </location>
</feature>
<dbReference type="InParanoid" id="C1ECG0"/>
<dbReference type="GO" id="GO:0016579">
    <property type="term" value="P:protein deubiquitination"/>
    <property type="evidence" value="ECO:0007669"/>
    <property type="project" value="InterPro"/>
</dbReference>
<reference evidence="10 11" key="1">
    <citation type="journal article" date="2009" name="Science">
        <title>Green evolution and dynamic adaptations revealed by genomes of the marine picoeukaryotes Micromonas.</title>
        <authorList>
            <person name="Worden A.Z."/>
            <person name="Lee J.H."/>
            <person name="Mock T."/>
            <person name="Rouze P."/>
            <person name="Simmons M.P."/>
            <person name="Aerts A.L."/>
            <person name="Allen A.E."/>
            <person name="Cuvelier M.L."/>
            <person name="Derelle E."/>
            <person name="Everett M.V."/>
            <person name="Foulon E."/>
            <person name="Grimwood J."/>
            <person name="Gundlach H."/>
            <person name="Henrissat B."/>
            <person name="Napoli C."/>
            <person name="McDonald S.M."/>
            <person name="Parker M.S."/>
            <person name="Rombauts S."/>
            <person name="Salamov A."/>
            <person name="Von Dassow P."/>
            <person name="Badger J.H."/>
            <person name="Coutinho P.M."/>
            <person name="Demir E."/>
            <person name="Dubchak I."/>
            <person name="Gentemann C."/>
            <person name="Eikrem W."/>
            <person name="Gready J.E."/>
            <person name="John U."/>
            <person name="Lanier W."/>
            <person name="Lindquist E.A."/>
            <person name="Lucas S."/>
            <person name="Mayer K.F."/>
            <person name="Moreau H."/>
            <person name="Not F."/>
            <person name="Otillar R."/>
            <person name="Panaud O."/>
            <person name="Pangilinan J."/>
            <person name="Paulsen I."/>
            <person name="Piegu B."/>
            <person name="Poliakov A."/>
            <person name="Robbens S."/>
            <person name="Schmutz J."/>
            <person name="Toulza E."/>
            <person name="Wyss T."/>
            <person name="Zelensky A."/>
            <person name="Zhou K."/>
            <person name="Armbrust E.V."/>
            <person name="Bhattacharya D."/>
            <person name="Goodenough U.W."/>
            <person name="Van de Peer Y."/>
            <person name="Grigoriev I.V."/>
        </authorList>
    </citation>
    <scope>NUCLEOTIDE SEQUENCE [LARGE SCALE GENOMIC DNA]</scope>
    <source>
        <strain evidence="11">RCC299 / NOUM17</strain>
    </source>
</reference>
<dbReference type="Proteomes" id="UP000002009">
    <property type="component" value="Chromosome 9"/>
</dbReference>
<feature type="non-terminal residue" evidence="10">
    <location>
        <position position="368"/>
    </location>
</feature>
<dbReference type="GO" id="GO:0005634">
    <property type="term" value="C:nucleus"/>
    <property type="evidence" value="ECO:0007669"/>
    <property type="project" value="TreeGrafter"/>
</dbReference>
<dbReference type="PROSITE" id="PS00972">
    <property type="entry name" value="USP_1"/>
    <property type="match status" value="1"/>
</dbReference>
<protein>
    <recommendedName>
        <fullName evidence="3">ubiquitinyl hydrolase 1</fullName>
        <ecNumber evidence="3">3.4.19.12</ecNumber>
    </recommendedName>
</protein>